<evidence type="ECO:0000256" key="3">
    <source>
        <dbReference type="ARBA" id="ARBA00022806"/>
    </source>
</evidence>
<feature type="domain" description="Helicase C-terminal" evidence="9">
    <location>
        <begin position="229"/>
        <end position="378"/>
    </location>
</feature>
<dbReference type="CDD" id="cd18787">
    <property type="entry name" value="SF2_C_DEAD"/>
    <property type="match status" value="1"/>
</dbReference>
<accession>A0A6L3SY51</accession>
<evidence type="ECO:0000256" key="1">
    <source>
        <dbReference type="ARBA" id="ARBA00022741"/>
    </source>
</evidence>
<evidence type="ECO:0000313" key="11">
    <source>
        <dbReference type="Proteomes" id="UP000474159"/>
    </source>
</evidence>
<keyword evidence="11" id="KW-1185">Reference proteome</keyword>
<dbReference type="PANTHER" id="PTHR47959:SF1">
    <property type="entry name" value="ATP-DEPENDENT RNA HELICASE DBPA"/>
    <property type="match status" value="1"/>
</dbReference>
<evidence type="ECO:0000256" key="6">
    <source>
        <dbReference type="RuleBase" id="RU000492"/>
    </source>
</evidence>
<dbReference type="GO" id="GO:0003676">
    <property type="term" value="F:nucleic acid binding"/>
    <property type="evidence" value="ECO:0007669"/>
    <property type="project" value="InterPro"/>
</dbReference>
<dbReference type="PROSITE" id="PS51194">
    <property type="entry name" value="HELICASE_CTER"/>
    <property type="match status" value="1"/>
</dbReference>
<dbReference type="OrthoDB" id="9805696at2"/>
<dbReference type="PANTHER" id="PTHR47959">
    <property type="entry name" value="ATP-DEPENDENT RNA HELICASE RHLE-RELATED"/>
    <property type="match status" value="1"/>
</dbReference>
<dbReference type="SMART" id="SM00487">
    <property type="entry name" value="DEXDc"/>
    <property type="match status" value="1"/>
</dbReference>
<comment type="similarity">
    <text evidence="5 6">Belongs to the DEAD box helicase family.</text>
</comment>
<dbReference type="InterPro" id="IPR027417">
    <property type="entry name" value="P-loop_NTPase"/>
</dbReference>
<dbReference type="InterPro" id="IPR050079">
    <property type="entry name" value="DEAD_box_RNA_helicase"/>
</dbReference>
<evidence type="ECO:0000256" key="5">
    <source>
        <dbReference type="ARBA" id="ARBA00038437"/>
    </source>
</evidence>
<feature type="region of interest" description="Disordered" evidence="7">
    <location>
        <begin position="534"/>
        <end position="572"/>
    </location>
</feature>
<dbReference type="InterPro" id="IPR001650">
    <property type="entry name" value="Helicase_C-like"/>
</dbReference>
<dbReference type="InterPro" id="IPR044742">
    <property type="entry name" value="DEAD/DEAH_RhlB"/>
</dbReference>
<reference evidence="10 11" key="1">
    <citation type="submission" date="2019-09" db="EMBL/GenBank/DDBJ databases">
        <title>YIM 48816 draft genome.</title>
        <authorList>
            <person name="Jiang L."/>
        </authorList>
    </citation>
    <scope>NUCLEOTIDE SEQUENCE [LARGE SCALE GENOMIC DNA]</scope>
    <source>
        <strain evidence="10 11">YIM 48816</strain>
    </source>
</reference>
<feature type="region of interest" description="Disordered" evidence="7">
    <location>
        <begin position="428"/>
        <end position="450"/>
    </location>
</feature>
<organism evidence="10 11">
    <name type="scientific">Methylobacterium soli</name>
    <dbReference type="NCBI Taxonomy" id="553447"/>
    <lineage>
        <taxon>Bacteria</taxon>
        <taxon>Pseudomonadati</taxon>
        <taxon>Pseudomonadota</taxon>
        <taxon>Alphaproteobacteria</taxon>
        <taxon>Hyphomicrobiales</taxon>
        <taxon>Methylobacteriaceae</taxon>
        <taxon>Methylobacterium</taxon>
    </lineage>
</organism>
<dbReference type="InterPro" id="IPR000629">
    <property type="entry name" value="RNA-helicase_DEAD-box_CS"/>
</dbReference>
<evidence type="ECO:0000313" key="10">
    <source>
        <dbReference type="EMBL" id="KAB1078834.1"/>
    </source>
</evidence>
<dbReference type="CDD" id="cd00268">
    <property type="entry name" value="DEADc"/>
    <property type="match status" value="1"/>
</dbReference>
<dbReference type="SUPFAM" id="SSF52540">
    <property type="entry name" value="P-loop containing nucleoside triphosphate hydrolases"/>
    <property type="match status" value="1"/>
</dbReference>
<dbReference type="Gene3D" id="3.40.50.300">
    <property type="entry name" value="P-loop containing nucleotide triphosphate hydrolases"/>
    <property type="match status" value="2"/>
</dbReference>
<dbReference type="GO" id="GO:0003724">
    <property type="term" value="F:RNA helicase activity"/>
    <property type="evidence" value="ECO:0007669"/>
    <property type="project" value="UniProtKB-ARBA"/>
</dbReference>
<dbReference type="GO" id="GO:0005829">
    <property type="term" value="C:cytosol"/>
    <property type="evidence" value="ECO:0007669"/>
    <property type="project" value="TreeGrafter"/>
</dbReference>
<dbReference type="InterPro" id="IPR011545">
    <property type="entry name" value="DEAD/DEAH_box_helicase_dom"/>
</dbReference>
<evidence type="ECO:0000256" key="7">
    <source>
        <dbReference type="SAM" id="MobiDB-lite"/>
    </source>
</evidence>
<sequence>MPFPTLPAPFTRALAERDYNDPTPVQSAVLEANAEGRDLLVSAQTGSGKTVAYGLAIAATLLGEAETLPPAAAPLALVIAPTRELALQVHRELSWLYAKAGARVIACVGGMDPRREHRALAEGAHIVVGTPGRLRDHIERRNLDTRDLRAAILDEADEMLDLGFRDDLEFILSQTPESRSTLLFSATLPKAIATLAERYQRDALRIAVKGQERGHADIAYRAIRVVPREIEHVVLNVLREADAPTAIVFCNTRNAVRHLQAGLTERGFSAVALSGELGQGERNAALQALRDGRARVCVATDVAARGIDLPTLSLVIHADLPHDAEVLQHRSGRTGRAGRKGTSVLLVPNSRRRRAEQMLMIAKITPDWSGPPSADEIRRLDGERMLGDPLFTEPAAEEDLALAESLLAQRSPQELAAALAKVYRTRLPAPEDVTDPGDTGPRRSTGRLPYDPADAERIEAMGPAVWFRLNLGRRDNADPRRLLPMLTRRGGIDRQEIGAIRIFDRETKFEVRGNAAGRFAASFARNGSPEIQVEALSGNEGAPPERKGPKGFKSPRAVKHTREAGKPPRKPA</sequence>
<protein>
    <submittedName>
        <fullName evidence="10">DEAD/DEAH box helicase</fullName>
    </submittedName>
</protein>
<evidence type="ECO:0000256" key="4">
    <source>
        <dbReference type="ARBA" id="ARBA00022840"/>
    </source>
</evidence>
<dbReference type="Pfam" id="PF00271">
    <property type="entry name" value="Helicase_C"/>
    <property type="match status" value="1"/>
</dbReference>
<dbReference type="SMART" id="SM00490">
    <property type="entry name" value="HELICc"/>
    <property type="match status" value="1"/>
</dbReference>
<evidence type="ECO:0000259" key="8">
    <source>
        <dbReference type="PROSITE" id="PS51192"/>
    </source>
</evidence>
<dbReference type="GO" id="GO:0016787">
    <property type="term" value="F:hydrolase activity"/>
    <property type="evidence" value="ECO:0007669"/>
    <property type="project" value="UniProtKB-KW"/>
</dbReference>
<feature type="domain" description="Helicase ATP-binding" evidence="8">
    <location>
        <begin position="30"/>
        <end position="206"/>
    </location>
</feature>
<keyword evidence="2 6" id="KW-0378">Hydrolase</keyword>
<dbReference type="Gene3D" id="3.30.70.330">
    <property type="match status" value="1"/>
</dbReference>
<dbReference type="RefSeq" id="WP_151000368.1">
    <property type="nucleotide sequence ID" value="NZ_BPQY01000390.1"/>
</dbReference>
<dbReference type="CDD" id="cd12252">
    <property type="entry name" value="RRM_DbpA"/>
    <property type="match status" value="1"/>
</dbReference>
<evidence type="ECO:0000256" key="2">
    <source>
        <dbReference type="ARBA" id="ARBA00022801"/>
    </source>
</evidence>
<keyword evidence="1 6" id="KW-0547">Nucleotide-binding</keyword>
<dbReference type="Pfam" id="PF00270">
    <property type="entry name" value="DEAD"/>
    <property type="match status" value="1"/>
</dbReference>
<dbReference type="InterPro" id="IPR014001">
    <property type="entry name" value="Helicase_ATP-bd"/>
</dbReference>
<dbReference type="PROSITE" id="PS00039">
    <property type="entry name" value="DEAD_ATP_HELICASE"/>
    <property type="match status" value="1"/>
</dbReference>
<keyword evidence="4 6" id="KW-0067">ATP-binding</keyword>
<keyword evidence="3 6" id="KW-0347">Helicase</keyword>
<dbReference type="AlphaFoldDB" id="A0A6L3SY51"/>
<dbReference type="InterPro" id="IPR005580">
    <property type="entry name" value="DbpA/CsdA_RNA-bd_dom"/>
</dbReference>
<comment type="caution">
    <text evidence="10">The sequence shown here is derived from an EMBL/GenBank/DDBJ whole genome shotgun (WGS) entry which is preliminary data.</text>
</comment>
<dbReference type="EMBL" id="VZZK01000011">
    <property type="protein sequence ID" value="KAB1078834.1"/>
    <property type="molecule type" value="Genomic_DNA"/>
</dbReference>
<dbReference type="GO" id="GO:0005524">
    <property type="term" value="F:ATP binding"/>
    <property type="evidence" value="ECO:0007669"/>
    <property type="project" value="UniProtKB-KW"/>
</dbReference>
<dbReference type="Proteomes" id="UP000474159">
    <property type="component" value="Unassembled WGS sequence"/>
</dbReference>
<proteinExistence type="inferred from homology"/>
<name>A0A6L3SY51_9HYPH</name>
<gene>
    <name evidence="10" type="ORF">F6X53_12520</name>
</gene>
<evidence type="ECO:0000259" key="9">
    <source>
        <dbReference type="PROSITE" id="PS51194"/>
    </source>
</evidence>
<dbReference type="Pfam" id="PF03880">
    <property type="entry name" value="DbpA"/>
    <property type="match status" value="1"/>
</dbReference>
<dbReference type="PROSITE" id="PS51192">
    <property type="entry name" value="HELICASE_ATP_BIND_1"/>
    <property type="match status" value="1"/>
</dbReference>
<dbReference type="InterPro" id="IPR012677">
    <property type="entry name" value="Nucleotide-bd_a/b_plait_sf"/>
</dbReference>